<reference evidence="7" key="1">
    <citation type="submission" date="2024-05" db="EMBL/GenBank/DDBJ databases">
        <title>30 novel species of actinomycetes from the DSMZ collection.</title>
        <authorList>
            <person name="Nouioui I."/>
        </authorList>
    </citation>
    <scope>NUCLEOTIDE SEQUENCE</scope>
    <source>
        <strain evidence="7">DSM 3412</strain>
    </source>
</reference>
<evidence type="ECO:0000256" key="5">
    <source>
        <dbReference type="SAM" id="MobiDB-lite"/>
    </source>
</evidence>
<dbReference type="InterPro" id="IPR009057">
    <property type="entry name" value="Homeodomain-like_sf"/>
</dbReference>
<evidence type="ECO:0000256" key="3">
    <source>
        <dbReference type="ARBA" id="ARBA00023163"/>
    </source>
</evidence>
<feature type="domain" description="HTH tetR-type" evidence="6">
    <location>
        <begin position="20"/>
        <end position="80"/>
    </location>
</feature>
<evidence type="ECO:0000256" key="1">
    <source>
        <dbReference type="ARBA" id="ARBA00023015"/>
    </source>
</evidence>
<dbReference type="Gene3D" id="1.10.357.10">
    <property type="entry name" value="Tetracycline Repressor, domain 2"/>
    <property type="match status" value="1"/>
</dbReference>
<evidence type="ECO:0000313" key="7">
    <source>
        <dbReference type="EMBL" id="MDT0569949.1"/>
    </source>
</evidence>
<dbReference type="Pfam" id="PF00440">
    <property type="entry name" value="TetR_N"/>
    <property type="match status" value="1"/>
</dbReference>
<keyword evidence="3" id="KW-0804">Transcription</keyword>
<organism evidence="7 8">
    <name type="scientific">Streptomyces gottesmaniae</name>
    <dbReference type="NCBI Taxonomy" id="3075518"/>
    <lineage>
        <taxon>Bacteria</taxon>
        <taxon>Bacillati</taxon>
        <taxon>Actinomycetota</taxon>
        <taxon>Actinomycetes</taxon>
        <taxon>Kitasatosporales</taxon>
        <taxon>Streptomycetaceae</taxon>
        <taxon>Streptomyces</taxon>
    </lineage>
</organism>
<dbReference type="PRINTS" id="PR00455">
    <property type="entry name" value="HTHTETR"/>
</dbReference>
<keyword evidence="1" id="KW-0805">Transcription regulation</keyword>
<evidence type="ECO:0000313" key="8">
    <source>
        <dbReference type="Proteomes" id="UP001180737"/>
    </source>
</evidence>
<dbReference type="InterPro" id="IPR050109">
    <property type="entry name" value="HTH-type_TetR-like_transc_reg"/>
</dbReference>
<dbReference type="InterPro" id="IPR001647">
    <property type="entry name" value="HTH_TetR"/>
</dbReference>
<sequence length="213" mass="23545">MKQEPSEPTTPQPPMDRRVRRSRSALIRAAIALVTERGTTAVPVSEIAEAADVSRQVLYQQFGDRDGLLLQAGLDLARRELIESPPYDSADMTDHAGVLAMARHFAEHRGFYRAMLTGSCAFDLNKALTELLVPVNREFVRQRYGGHLDPELVDDLATFLTGGASAVVNTWVVEGEEPLDPEKFTDRLLRMAPVVAAAPGRSTPPPPHQERHR</sequence>
<dbReference type="SUPFAM" id="SSF46689">
    <property type="entry name" value="Homeodomain-like"/>
    <property type="match status" value="1"/>
</dbReference>
<dbReference type="Proteomes" id="UP001180737">
    <property type="component" value="Unassembled WGS sequence"/>
</dbReference>
<protein>
    <submittedName>
        <fullName evidence="7">TetR/AcrR family transcriptional regulator</fullName>
    </submittedName>
</protein>
<dbReference type="RefSeq" id="WP_033526240.1">
    <property type="nucleotide sequence ID" value="NZ_JAVRFJ010000018.1"/>
</dbReference>
<keyword evidence="8" id="KW-1185">Reference proteome</keyword>
<dbReference type="PROSITE" id="PS50977">
    <property type="entry name" value="HTH_TETR_2"/>
    <property type="match status" value="1"/>
</dbReference>
<gene>
    <name evidence="7" type="ORF">RM704_21160</name>
</gene>
<feature type="region of interest" description="Disordered" evidence="5">
    <location>
        <begin position="1"/>
        <end position="20"/>
    </location>
</feature>
<dbReference type="EMBL" id="JAVRFJ010000018">
    <property type="protein sequence ID" value="MDT0569949.1"/>
    <property type="molecule type" value="Genomic_DNA"/>
</dbReference>
<keyword evidence="2 4" id="KW-0238">DNA-binding</keyword>
<name>A0ABU2Z039_9ACTN</name>
<feature type="DNA-binding region" description="H-T-H motif" evidence="4">
    <location>
        <begin position="43"/>
        <end position="62"/>
    </location>
</feature>
<evidence type="ECO:0000256" key="2">
    <source>
        <dbReference type="ARBA" id="ARBA00023125"/>
    </source>
</evidence>
<proteinExistence type="predicted"/>
<dbReference type="PANTHER" id="PTHR30055:SF234">
    <property type="entry name" value="HTH-TYPE TRANSCRIPTIONAL REGULATOR BETI"/>
    <property type="match status" value="1"/>
</dbReference>
<comment type="caution">
    <text evidence="7">The sequence shown here is derived from an EMBL/GenBank/DDBJ whole genome shotgun (WGS) entry which is preliminary data.</text>
</comment>
<evidence type="ECO:0000256" key="4">
    <source>
        <dbReference type="PROSITE-ProRule" id="PRU00335"/>
    </source>
</evidence>
<dbReference type="PANTHER" id="PTHR30055">
    <property type="entry name" value="HTH-TYPE TRANSCRIPTIONAL REGULATOR RUTR"/>
    <property type="match status" value="1"/>
</dbReference>
<evidence type="ECO:0000259" key="6">
    <source>
        <dbReference type="PROSITE" id="PS50977"/>
    </source>
</evidence>
<accession>A0ABU2Z039</accession>